<evidence type="ECO:0000313" key="3">
    <source>
        <dbReference type="Proteomes" id="UP000277204"/>
    </source>
</evidence>
<dbReference type="InterPro" id="IPR004859">
    <property type="entry name" value="Xrn1_N"/>
</dbReference>
<feature type="non-terminal residue" evidence="2">
    <location>
        <position position="1"/>
    </location>
</feature>
<dbReference type="GO" id="GO:0003723">
    <property type="term" value="F:RNA binding"/>
    <property type="evidence" value="ECO:0007669"/>
    <property type="project" value="TreeGrafter"/>
</dbReference>
<dbReference type="AlphaFoldDB" id="A0A183M274"/>
<dbReference type="PANTHER" id="PTHR12341:SF7">
    <property type="entry name" value="5'-3' EXORIBONUCLEASE 1"/>
    <property type="match status" value="1"/>
</dbReference>
<comment type="similarity">
    <text evidence="1">Belongs to the 5'-3' exonuclease family.</text>
</comment>
<sequence>SALEARIAKENLKDNSPETHSFDPCVISPGTEFMERLHRHIVTFVENHVNHDADWQCIDVILSGHDCPGEGEHKIREYMAYRRGLPNYRPNERHCIYGMDADLENLILSFISLNKAINNNNN</sequence>
<dbReference type="InterPro" id="IPR027073">
    <property type="entry name" value="5_3_exoribonuclease"/>
</dbReference>
<dbReference type="STRING" id="48269.A0A183M274"/>
<accession>A0A183M274</accession>
<dbReference type="GO" id="GO:0000956">
    <property type="term" value="P:nuclear-transcribed mRNA catabolic process"/>
    <property type="evidence" value="ECO:0007669"/>
    <property type="project" value="TreeGrafter"/>
</dbReference>
<dbReference type="Pfam" id="PF03159">
    <property type="entry name" value="XRN_N"/>
    <property type="match status" value="1"/>
</dbReference>
<dbReference type="Proteomes" id="UP000277204">
    <property type="component" value="Unassembled WGS sequence"/>
</dbReference>
<dbReference type="EMBL" id="UZAI01005116">
    <property type="protein sequence ID" value="VDO89137.1"/>
    <property type="molecule type" value="Genomic_DNA"/>
</dbReference>
<evidence type="ECO:0000256" key="1">
    <source>
        <dbReference type="ARBA" id="ARBA00038299"/>
    </source>
</evidence>
<dbReference type="PANTHER" id="PTHR12341">
    <property type="entry name" value="5'-&gt;3' EXORIBONUCLEASE"/>
    <property type="match status" value="1"/>
</dbReference>
<reference evidence="2 3" key="1">
    <citation type="submission" date="2018-11" db="EMBL/GenBank/DDBJ databases">
        <authorList>
            <consortium name="Pathogen Informatics"/>
        </authorList>
    </citation>
    <scope>NUCLEOTIDE SEQUENCE [LARGE SCALE GENOMIC DNA]</scope>
    <source>
        <strain evidence="2 3">Zambia</strain>
    </source>
</reference>
<dbReference type="GO" id="GO:0016075">
    <property type="term" value="P:rRNA catabolic process"/>
    <property type="evidence" value="ECO:0007669"/>
    <property type="project" value="TreeGrafter"/>
</dbReference>
<keyword evidence="3" id="KW-1185">Reference proteome</keyword>
<name>A0A183M274_9TREM</name>
<organism evidence="2 3">
    <name type="scientific">Schistosoma margrebowiei</name>
    <dbReference type="NCBI Taxonomy" id="48269"/>
    <lineage>
        <taxon>Eukaryota</taxon>
        <taxon>Metazoa</taxon>
        <taxon>Spiralia</taxon>
        <taxon>Lophotrochozoa</taxon>
        <taxon>Platyhelminthes</taxon>
        <taxon>Trematoda</taxon>
        <taxon>Digenea</taxon>
        <taxon>Strigeidida</taxon>
        <taxon>Schistosomatoidea</taxon>
        <taxon>Schistosomatidae</taxon>
        <taxon>Schistosoma</taxon>
    </lineage>
</organism>
<protein>
    <submittedName>
        <fullName evidence="2">Uncharacterized protein</fullName>
    </submittedName>
</protein>
<dbReference type="GO" id="GO:0004534">
    <property type="term" value="F:5'-3' RNA exonuclease activity"/>
    <property type="evidence" value="ECO:0007669"/>
    <property type="project" value="TreeGrafter"/>
</dbReference>
<evidence type="ECO:0000313" key="2">
    <source>
        <dbReference type="EMBL" id="VDO89137.1"/>
    </source>
</evidence>
<dbReference type="GO" id="GO:0005634">
    <property type="term" value="C:nucleus"/>
    <property type="evidence" value="ECO:0007669"/>
    <property type="project" value="TreeGrafter"/>
</dbReference>
<gene>
    <name evidence="2" type="ORF">SMRZ_LOCUS10149</name>
</gene>
<proteinExistence type="inferred from homology"/>
<dbReference type="Gene3D" id="3.40.50.12390">
    <property type="match status" value="1"/>
</dbReference>